<dbReference type="Gene3D" id="3.20.20.140">
    <property type="entry name" value="Metal-dependent hydrolases"/>
    <property type="match status" value="1"/>
</dbReference>
<dbReference type="Gene3D" id="2.30.40.10">
    <property type="entry name" value="Urease, subunit C, domain 1"/>
    <property type="match status" value="1"/>
</dbReference>
<proteinExistence type="predicted"/>
<dbReference type="Pfam" id="PF01979">
    <property type="entry name" value="Amidohydro_1"/>
    <property type="match status" value="1"/>
</dbReference>
<comment type="caution">
    <text evidence="3">The sequence shown here is derived from an EMBL/GenBank/DDBJ whole genome shotgun (WGS) entry which is preliminary data.</text>
</comment>
<dbReference type="GeneID" id="81377528"/>
<dbReference type="SUPFAM" id="SSF51556">
    <property type="entry name" value="Metallo-dependent hydrolases"/>
    <property type="match status" value="1"/>
</dbReference>
<keyword evidence="4" id="KW-1185">Reference proteome</keyword>
<evidence type="ECO:0000313" key="3">
    <source>
        <dbReference type="EMBL" id="KAJ5377025.1"/>
    </source>
</evidence>
<reference evidence="3" key="2">
    <citation type="journal article" date="2023" name="IMA Fungus">
        <title>Comparative genomic study of the Penicillium genus elucidates a diverse pangenome and 15 lateral gene transfer events.</title>
        <authorList>
            <person name="Petersen C."/>
            <person name="Sorensen T."/>
            <person name="Nielsen M.R."/>
            <person name="Sondergaard T.E."/>
            <person name="Sorensen J.L."/>
            <person name="Fitzpatrick D.A."/>
            <person name="Frisvad J.C."/>
            <person name="Nielsen K.L."/>
        </authorList>
    </citation>
    <scope>NUCLEOTIDE SEQUENCE</scope>
    <source>
        <strain evidence="3">IBT 29677</strain>
    </source>
</reference>
<evidence type="ECO:0000256" key="1">
    <source>
        <dbReference type="ARBA" id="ARBA00022801"/>
    </source>
</evidence>
<protein>
    <recommendedName>
        <fullName evidence="2">Amidohydrolase-related domain-containing protein</fullName>
    </recommendedName>
</protein>
<gene>
    <name evidence="3" type="ORF">N7509_013911</name>
</gene>
<dbReference type="PANTHER" id="PTHR43794:SF11">
    <property type="entry name" value="AMIDOHYDROLASE-RELATED DOMAIN-CONTAINING PROTEIN"/>
    <property type="match status" value="1"/>
</dbReference>
<dbReference type="CDD" id="cd01298">
    <property type="entry name" value="ATZ_TRZ_like"/>
    <property type="match status" value="1"/>
</dbReference>
<dbReference type="SUPFAM" id="SSF51338">
    <property type="entry name" value="Composite domain of metallo-dependent hydrolases"/>
    <property type="match status" value="1"/>
</dbReference>
<name>A0A9W9SFG3_9EURO</name>
<dbReference type="GO" id="GO:0016810">
    <property type="term" value="F:hydrolase activity, acting on carbon-nitrogen (but not peptide) bonds"/>
    <property type="evidence" value="ECO:0007669"/>
    <property type="project" value="InterPro"/>
</dbReference>
<dbReference type="AlphaFoldDB" id="A0A9W9SFG3"/>
<evidence type="ECO:0000259" key="2">
    <source>
        <dbReference type="Pfam" id="PF01979"/>
    </source>
</evidence>
<dbReference type="InterPro" id="IPR050287">
    <property type="entry name" value="MTA/SAH_deaminase"/>
</dbReference>
<dbReference type="PANTHER" id="PTHR43794">
    <property type="entry name" value="AMINOHYDROLASE SSNA-RELATED"/>
    <property type="match status" value="1"/>
</dbReference>
<sequence>MATSNPATPRCTLFYNATIITVNQRREILHEGYIRVDIDRITEIGKGKYPIELPTQTQQIDCRGKIIIPGLINAHAHLVQSLLRGLAEDLPLHNWLCDAIWPLEAVFADKDGYHATRLTTAEMLKTGTTCFLDPMLTYRAGFDQVCTAVGEMGIRGCLGKLVKFTETNRQLSISDPRDQDLLAMSIPELLNAHKKHHRSQDGRIHVWAAAGTPRGTSIEKYLELGETCSDNGISVTMHCAEAPKDRTIYHEAYGCSAMEFVRDAKLCPQPTTASDDGGRRSHSLVLAHMVNLDQELDISLLANTQTTVAHNPTSNLKLASGVAPIPSMLSHTPPVNVALGTDGAPCSNHYDMIQEMHLAGILHKGVNHDAGLIPAEVALEMATINGARALGLEEEIGSLETGKKADLVVIDPYGRGGLGAAPWSSDLIECGASPLTAVVHGCTGRDVDITMVNGEILVENGILKMGGKEKERDLVGLAQHAVRNILRRCNADRGDLEKVGGKLLPSWKYR</sequence>
<keyword evidence="1" id="KW-0378">Hydrolase</keyword>
<dbReference type="EMBL" id="JAPZBU010000012">
    <property type="protein sequence ID" value="KAJ5377025.1"/>
    <property type="molecule type" value="Genomic_DNA"/>
</dbReference>
<dbReference type="Proteomes" id="UP001147747">
    <property type="component" value="Unassembled WGS sequence"/>
</dbReference>
<dbReference type="OrthoDB" id="194468at2759"/>
<dbReference type="RefSeq" id="XP_056482055.1">
    <property type="nucleotide sequence ID" value="XM_056638548.1"/>
</dbReference>
<dbReference type="InterPro" id="IPR006680">
    <property type="entry name" value="Amidohydro-rel"/>
</dbReference>
<evidence type="ECO:0000313" key="4">
    <source>
        <dbReference type="Proteomes" id="UP001147747"/>
    </source>
</evidence>
<dbReference type="InterPro" id="IPR032466">
    <property type="entry name" value="Metal_Hydrolase"/>
</dbReference>
<organism evidence="3 4">
    <name type="scientific">Penicillium cosmopolitanum</name>
    <dbReference type="NCBI Taxonomy" id="1131564"/>
    <lineage>
        <taxon>Eukaryota</taxon>
        <taxon>Fungi</taxon>
        <taxon>Dikarya</taxon>
        <taxon>Ascomycota</taxon>
        <taxon>Pezizomycotina</taxon>
        <taxon>Eurotiomycetes</taxon>
        <taxon>Eurotiomycetidae</taxon>
        <taxon>Eurotiales</taxon>
        <taxon>Aspergillaceae</taxon>
        <taxon>Penicillium</taxon>
    </lineage>
</organism>
<dbReference type="InterPro" id="IPR011059">
    <property type="entry name" value="Metal-dep_hydrolase_composite"/>
</dbReference>
<feature type="domain" description="Amidohydrolase-related" evidence="2">
    <location>
        <begin position="66"/>
        <end position="456"/>
    </location>
</feature>
<accession>A0A9W9SFG3</accession>
<reference evidence="3" key="1">
    <citation type="submission" date="2022-12" db="EMBL/GenBank/DDBJ databases">
        <authorList>
            <person name="Petersen C."/>
        </authorList>
    </citation>
    <scope>NUCLEOTIDE SEQUENCE</scope>
    <source>
        <strain evidence="3">IBT 29677</strain>
    </source>
</reference>